<dbReference type="Proteomes" id="UP000473658">
    <property type="component" value="Unassembled WGS sequence"/>
</dbReference>
<comment type="caution">
    <text evidence="1">The sequence shown here is derived from an EMBL/GenBank/DDBJ whole genome shotgun (WGS) entry which is preliminary data.</text>
</comment>
<organism evidence="1 2">
    <name type="scientific">Rhizobium rhizogenes</name>
    <name type="common">Agrobacterium rhizogenes</name>
    <dbReference type="NCBI Taxonomy" id="359"/>
    <lineage>
        <taxon>Bacteria</taxon>
        <taxon>Pseudomonadati</taxon>
        <taxon>Pseudomonadota</taxon>
        <taxon>Alphaproteobacteria</taxon>
        <taxon>Hyphomicrobiales</taxon>
        <taxon>Rhizobiaceae</taxon>
        <taxon>Rhizobium/Agrobacterium group</taxon>
        <taxon>Rhizobium</taxon>
    </lineage>
</organism>
<gene>
    <name evidence="1" type="ORF">DXM27_24795</name>
</gene>
<dbReference type="Gene3D" id="3.40.50.1820">
    <property type="entry name" value="alpha/beta hydrolase"/>
    <property type="match status" value="1"/>
</dbReference>
<reference evidence="1 2" key="1">
    <citation type="submission" date="2018-08" db="EMBL/GenBank/DDBJ databases">
        <title>Crown Gall in kiwifruit.</title>
        <authorList>
            <person name="Visnovsky S.B."/>
            <person name="Pitman A.R."/>
        </authorList>
    </citation>
    <scope>NUCLEOTIDE SEQUENCE [LARGE SCALE GENOMIC DNA]</scope>
    <source>
        <strain evidence="1 2">SBV_302_78_2</strain>
    </source>
</reference>
<dbReference type="AlphaFoldDB" id="A0AA88EV53"/>
<dbReference type="InterPro" id="IPR014586">
    <property type="entry name" value="UCP033909"/>
</dbReference>
<dbReference type="PANTHER" id="PTHR36513">
    <property type="entry name" value="ABC TRANSMEMBRANE TYPE-1 DOMAIN-CONTAINING PROTEIN"/>
    <property type="match status" value="1"/>
</dbReference>
<accession>A0AA88EV53</accession>
<dbReference type="EMBL" id="QRFF01000011">
    <property type="protein sequence ID" value="KAA3497958.1"/>
    <property type="molecule type" value="Genomic_DNA"/>
</dbReference>
<name>A0AA88EV53_RHIRH</name>
<keyword evidence="1" id="KW-0378">Hydrolase</keyword>
<dbReference type="PIRSF" id="PIRSF033909">
    <property type="entry name" value="UCP033909"/>
    <property type="match status" value="1"/>
</dbReference>
<evidence type="ECO:0000313" key="2">
    <source>
        <dbReference type="Proteomes" id="UP000473658"/>
    </source>
</evidence>
<evidence type="ECO:0000313" key="1">
    <source>
        <dbReference type="EMBL" id="KAA3497958.1"/>
    </source>
</evidence>
<dbReference type="GO" id="GO:0016787">
    <property type="term" value="F:hydrolase activity"/>
    <property type="evidence" value="ECO:0007669"/>
    <property type="project" value="UniProtKB-KW"/>
</dbReference>
<sequence length="380" mass="41347">MIHGADWLVRMTPSVIRISVVALLIFVAGCAGRPQTEILSSVKTSIPHDAKTVEVLSATNRTKKSDEPKSFTAVRATETSYQQFEISIPPNHKAGEIEWRQSKPDPRRSFAIVDQQPLDEDAFFKKVSSARDREIGLFIHGYNVSYQESIYRLAQMTADSGVQGTAVLFGWPSRSSVSAYGVDKEAATSSRDQLSALLVGLTASRKSGEVRVLAHSMGCWLLMEALRQLKLEKRDDVLKRLDVYLASPDIDEDVFRTQLDVVGKMQNPITIFVSKDDIALTVSSLLTGDTPRLGALDVSDPVVIRASREKGVRVIDISSIKASDQFRHGRYSALAVSAAALGKDGQPQRPTLGAGGAYIFDAAGAAVSSPFRLASQIVNP</sequence>
<dbReference type="InterPro" id="IPR010297">
    <property type="entry name" value="DUF900_hydrolase"/>
</dbReference>
<proteinExistence type="predicted"/>
<protein>
    <submittedName>
        <fullName evidence="1">Alpha/beta hydrolase</fullName>
    </submittedName>
</protein>
<dbReference type="InterPro" id="IPR029058">
    <property type="entry name" value="AB_hydrolase_fold"/>
</dbReference>
<dbReference type="SUPFAM" id="SSF53474">
    <property type="entry name" value="alpha/beta-Hydrolases"/>
    <property type="match status" value="1"/>
</dbReference>
<dbReference type="Pfam" id="PF05990">
    <property type="entry name" value="DUF900"/>
    <property type="match status" value="1"/>
</dbReference>
<dbReference type="PANTHER" id="PTHR36513:SF1">
    <property type="entry name" value="TRANSMEMBRANE PROTEIN"/>
    <property type="match status" value="1"/>
</dbReference>